<protein>
    <submittedName>
        <fullName evidence="1">Uncharacterized protein</fullName>
    </submittedName>
</protein>
<accession>A0A078BE69</accession>
<name>A0A078BE69_STYLE</name>
<keyword evidence="2" id="KW-1185">Reference proteome</keyword>
<dbReference type="EMBL" id="CCKQ01019422">
    <property type="protein sequence ID" value="CDW91437.1"/>
    <property type="molecule type" value="Genomic_DNA"/>
</dbReference>
<evidence type="ECO:0000313" key="2">
    <source>
        <dbReference type="Proteomes" id="UP000039865"/>
    </source>
</evidence>
<evidence type="ECO:0000313" key="1">
    <source>
        <dbReference type="EMBL" id="CDW91437.1"/>
    </source>
</evidence>
<organism evidence="1 2">
    <name type="scientific">Stylonychia lemnae</name>
    <name type="common">Ciliate</name>
    <dbReference type="NCBI Taxonomy" id="5949"/>
    <lineage>
        <taxon>Eukaryota</taxon>
        <taxon>Sar</taxon>
        <taxon>Alveolata</taxon>
        <taxon>Ciliophora</taxon>
        <taxon>Intramacronucleata</taxon>
        <taxon>Spirotrichea</taxon>
        <taxon>Stichotrichia</taxon>
        <taxon>Sporadotrichida</taxon>
        <taxon>Oxytrichidae</taxon>
        <taxon>Stylonychinae</taxon>
        <taxon>Stylonychia</taxon>
    </lineage>
</organism>
<dbReference type="AlphaFoldDB" id="A0A078BE69"/>
<proteinExistence type="predicted"/>
<dbReference type="Proteomes" id="UP000039865">
    <property type="component" value="Unassembled WGS sequence"/>
</dbReference>
<reference evidence="1 2" key="1">
    <citation type="submission" date="2014-06" db="EMBL/GenBank/DDBJ databases">
        <authorList>
            <person name="Swart Estienne"/>
        </authorList>
    </citation>
    <scope>NUCLEOTIDE SEQUENCE [LARGE SCALE GENOMIC DNA]</scope>
    <source>
        <strain evidence="1 2">130c</strain>
    </source>
</reference>
<gene>
    <name evidence="1" type="primary">Contig5430.g5805</name>
    <name evidence="1" type="ORF">STYLEM_20592</name>
</gene>
<sequence>MSWVILLFEIVAKNHKKIQSSQKLREVRSILKAIISIIEIQLGISQSNHLVISFTQLGNFLEYMTLKAITIHYQIRPSFDIAGTSNQNSTLAILSNLIIHSGHKSPRFSIHIGSLKVIGIDYLEQKALQLA</sequence>
<dbReference type="InParanoid" id="A0A078BE69"/>